<evidence type="ECO:0000256" key="5">
    <source>
        <dbReference type="ARBA" id="ARBA00023180"/>
    </source>
</evidence>
<dbReference type="GeneID" id="115891267"/>
<evidence type="ECO:0000313" key="7">
    <source>
        <dbReference type="Proteomes" id="UP000504635"/>
    </source>
</evidence>
<organism evidence="7 8">
    <name type="scientific">Sitophilus oryzae</name>
    <name type="common">Rice weevil</name>
    <name type="synonym">Curculio oryzae</name>
    <dbReference type="NCBI Taxonomy" id="7048"/>
    <lineage>
        <taxon>Eukaryota</taxon>
        <taxon>Metazoa</taxon>
        <taxon>Ecdysozoa</taxon>
        <taxon>Arthropoda</taxon>
        <taxon>Hexapoda</taxon>
        <taxon>Insecta</taxon>
        <taxon>Pterygota</taxon>
        <taxon>Neoptera</taxon>
        <taxon>Endopterygota</taxon>
        <taxon>Coleoptera</taxon>
        <taxon>Polyphaga</taxon>
        <taxon>Cucujiformia</taxon>
        <taxon>Curculionidae</taxon>
        <taxon>Dryophthorinae</taxon>
        <taxon>Sitophilus</taxon>
    </lineage>
</organism>
<evidence type="ECO:0000256" key="4">
    <source>
        <dbReference type="ARBA" id="ARBA00022729"/>
    </source>
</evidence>
<evidence type="ECO:0000256" key="6">
    <source>
        <dbReference type="SAM" id="SignalP"/>
    </source>
</evidence>
<evidence type="ECO:0000256" key="1">
    <source>
        <dbReference type="ARBA" id="ARBA00004613"/>
    </source>
</evidence>
<keyword evidence="5" id="KW-0325">Glycoprotein</keyword>
<dbReference type="PANTHER" id="PTHR13234">
    <property type="entry name" value="GAMMA-INTERFERON INDUCIBLE LYSOSOMAL THIOL REDUCTASE GILT"/>
    <property type="match status" value="1"/>
</dbReference>
<comment type="similarity">
    <text evidence="2">Belongs to the GILT family.</text>
</comment>
<name>A0A6J2YWK7_SITOR</name>
<comment type="subcellular location">
    <subcellularLocation>
        <location evidence="1">Secreted</location>
    </subcellularLocation>
</comment>
<evidence type="ECO:0000256" key="2">
    <source>
        <dbReference type="ARBA" id="ARBA00005679"/>
    </source>
</evidence>
<evidence type="ECO:0000256" key="3">
    <source>
        <dbReference type="ARBA" id="ARBA00022525"/>
    </source>
</evidence>
<accession>A0A6J2YWK7</accession>
<dbReference type="Proteomes" id="UP000504635">
    <property type="component" value="Unplaced"/>
</dbReference>
<dbReference type="PANTHER" id="PTHR13234:SF8">
    <property type="entry name" value="GAMMA-INTERFERON-INDUCIBLE LYSOSOMAL THIOL REDUCTASE"/>
    <property type="match status" value="1"/>
</dbReference>
<dbReference type="InParanoid" id="A0A6J2YWK7"/>
<proteinExistence type="inferred from homology"/>
<dbReference type="InterPro" id="IPR004911">
    <property type="entry name" value="Interferon-induced_GILT"/>
</dbReference>
<sequence length="206" mass="23142">MFKLVATIFMCLYVSSSGAVEKVNFTLIYETRCPYSVEFIFDQLYPGYQKIGEYLNVTLLPYARENEADGGITCQHGDNECYISRAQVCSLKDSAITQELQVEFLHCSEQGVYDSRNVTDADIQQCLTSVLPNISWDTVKTCIEGEESTNLLKDIYDIAVAYGRTYVPYLIFNEQHDQDLENKARGDFVAAVCSLLTSPPAVCQSN</sequence>
<dbReference type="GO" id="GO:0016671">
    <property type="term" value="F:oxidoreductase activity, acting on a sulfur group of donors, disulfide as acceptor"/>
    <property type="evidence" value="ECO:0007669"/>
    <property type="project" value="InterPro"/>
</dbReference>
<feature type="signal peptide" evidence="6">
    <location>
        <begin position="1"/>
        <end position="18"/>
    </location>
</feature>
<dbReference type="Gene3D" id="3.40.30.10">
    <property type="entry name" value="Glutaredoxin"/>
    <property type="match status" value="1"/>
</dbReference>
<protein>
    <submittedName>
        <fullName evidence="8">Gamma-interferon-inducible lysosomal thiol reductase-like</fullName>
    </submittedName>
</protein>
<keyword evidence="3" id="KW-0964">Secreted</keyword>
<dbReference type="OrthoDB" id="958254at2759"/>
<keyword evidence="7" id="KW-1185">Reference proteome</keyword>
<dbReference type="GO" id="GO:0005576">
    <property type="term" value="C:extracellular region"/>
    <property type="evidence" value="ECO:0007669"/>
    <property type="project" value="UniProtKB-SubCell"/>
</dbReference>
<dbReference type="AlphaFoldDB" id="A0A6J2YWK7"/>
<feature type="chain" id="PRO_5026944072" evidence="6">
    <location>
        <begin position="19"/>
        <end position="206"/>
    </location>
</feature>
<dbReference type="RefSeq" id="XP_030767571.1">
    <property type="nucleotide sequence ID" value="XM_030911711.1"/>
</dbReference>
<dbReference type="KEGG" id="soy:115891267"/>
<keyword evidence="4 6" id="KW-0732">Signal</keyword>
<reference evidence="8" key="1">
    <citation type="submission" date="2025-08" db="UniProtKB">
        <authorList>
            <consortium name="RefSeq"/>
        </authorList>
    </citation>
    <scope>IDENTIFICATION</scope>
    <source>
        <tissue evidence="8">Gonads</tissue>
    </source>
</reference>
<dbReference type="Pfam" id="PF03227">
    <property type="entry name" value="GILT"/>
    <property type="match status" value="1"/>
</dbReference>
<gene>
    <name evidence="8" type="primary">LOC115891267</name>
</gene>
<evidence type="ECO:0000313" key="8">
    <source>
        <dbReference type="RefSeq" id="XP_030767571.1"/>
    </source>
</evidence>